<dbReference type="AlphaFoldDB" id="A0AA35TQZ5"/>
<dbReference type="InterPro" id="IPR058866">
    <property type="entry name" value="GDPGP1_N"/>
</dbReference>
<feature type="domain" description="GDPGP1-like N-terminal" evidence="1">
    <location>
        <begin position="1"/>
        <end position="153"/>
    </location>
</feature>
<dbReference type="Pfam" id="PF26217">
    <property type="entry name" value="GDPGP1_N"/>
    <property type="match status" value="1"/>
</dbReference>
<gene>
    <name evidence="2" type="ORF">GBAR_LOCUS28590</name>
</gene>
<dbReference type="GO" id="GO:0080048">
    <property type="term" value="F:GDP-D-glucose phosphorylase activity"/>
    <property type="evidence" value="ECO:0007669"/>
    <property type="project" value="UniProtKB-EC"/>
</dbReference>
<dbReference type="PANTHER" id="PTHR20884">
    <property type="entry name" value="GDP-D-GLUCOSE PHOSPHORYLASE 1"/>
    <property type="match status" value="1"/>
</dbReference>
<dbReference type="GO" id="GO:0005085">
    <property type="term" value="F:guanyl-nucleotide exchange factor activity"/>
    <property type="evidence" value="ECO:0007669"/>
    <property type="project" value="UniProtKB-KW"/>
</dbReference>
<name>A0AA35TQZ5_GEOBA</name>
<organism evidence="2 3">
    <name type="scientific">Geodia barretti</name>
    <name type="common">Barrett's horny sponge</name>
    <dbReference type="NCBI Taxonomy" id="519541"/>
    <lineage>
        <taxon>Eukaryota</taxon>
        <taxon>Metazoa</taxon>
        <taxon>Porifera</taxon>
        <taxon>Demospongiae</taxon>
        <taxon>Heteroscleromorpha</taxon>
        <taxon>Tetractinellida</taxon>
        <taxon>Astrophorina</taxon>
        <taxon>Geodiidae</taxon>
        <taxon>Geodia</taxon>
    </lineage>
</organism>
<evidence type="ECO:0000313" key="2">
    <source>
        <dbReference type="EMBL" id="CAI8052233.1"/>
    </source>
</evidence>
<sequence>MRDGVFRYDLQEVASRTVPGQYGFVALNNPKRFSHRRPPADMQMLVQPFDPNQFNFNRVKEKEVLFEVRRRRKDEGQDTAEGEGHMIAVNVSPIDRGHVLLVPEPSSCLPQVMTLSSLQLCLELVSLSGHSGFCMVANSLLAYASVNHLHYHFLYIDHPHLPARTLGGREVNGTRGCYQLTRHYVRGFGFQLDSDPQSCARAIFQVVSLLLVSGVPYNIAMLRGPPFSDPHAPSDPRHPPSAPPSLVRTILIPRKPVLGLKQLYQRVGPPPPLFAASCELALGLIPVMGGPHLSKRILPYYCCTDMETYATITEEEIVAILKEQELTEDEFSALVDKLSSYNETKS</sequence>
<evidence type="ECO:0000313" key="3">
    <source>
        <dbReference type="Proteomes" id="UP001174909"/>
    </source>
</evidence>
<dbReference type="GO" id="GO:0000166">
    <property type="term" value="F:nucleotide binding"/>
    <property type="evidence" value="ECO:0007669"/>
    <property type="project" value="UniProtKB-KW"/>
</dbReference>
<dbReference type="GO" id="GO:0006006">
    <property type="term" value="P:glucose metabolic process"/>
    <property type="evidence" value="ECO:0007669"/>
    <property type="project" value="TreeGrafter"/>
</dbReference>
<proteinExistence type="predicted"/>
<dbReference type="Proteomes" id="UP001174909">
    <property type="component" value="Unassembled WGS sequence"/>
</dbReference>
<protein>
    <submittedName>
        <fullName evidence="2">GDP-D-glucose phosphorylase 1</fullName>
    </submittedName>
</protein>
<reference evidence="2" key="1">
    <citation type="submission" date="2023-03" db="EMBL/GenBank/DDBJ databases">
        <authorList>
            <person name="Steffen K."/>
            <person name="Cardenas P."/>
        </authorList>
    </citation>
    <scope>NUCLEOTIDE SEQUENCE</scope>
</reference>
<dbReference type="GO" id="GO:0005737">
    <property type="term" value="C:cytoplasm"/>
    <property type="evidence" value="ECO:0007669"/>
    <property type="project" value="UniProtKB-SubCell"/>
</dbReference>
<comment type="caution">
    <text evidence="2">The sequence shown here is derived from an EMBL/GenBank/DDBJ whole genome shotgun (WGS) entry which is preliminary data.</text>
</comment>
<dbReference type="InterPro" id="IPR026506">
    <property type="entry name" value="GDPGP"/>
</dbReference>
<accession>A0AA35TQZ5</accession>
<dbReference type="EMBL" id="CASHTH010003996">
    <property type="protein sequence ID" value="CAI8052233.1"/>
    <property type="molecule type" value="Genomic_DNA"/>
</dbReference>
<dbReference type="GO" id="GO:0016787">
    <property type="term" value="F:hydrolase activity"/>
    <property type="evidence" value="ECO:0007669"/>
    <property type="project" value="UniProtKB-KW"/>
</dbReference>
<keyword evidence="3" id="KW-1185">Reference proteome</keyword>
<dbReference type="PANTHER" id="PTHR20884:SF8">
    <property type="entry name" value="GDP-D-GLUCOSE PHOSPHORYLASE 1"/>
    <property type="match status" value="1"/>
</dbReference>
<evidence type="ECO:0000259" key="1">
    <source>
        <dbReference type="Pfam" id="PF26217"/>
    </source>
</evidence>